<evidence type="ECO:0000313" key="2">
    <source>
        <dbReference type="EMBL" id="MCD7451458.1"/>
    </source>
</evidence>
<protein>
    <submittedName>
        <fullName evidence="2">Uncharacterized protein</fullName>
    </submittedName>
</protein>
<comment type="caution">
    <text evidence="2">The sequence shown here is derived from an EMBL/GenBank/DDBJ whole genome shotgun (WGS) entry which is preliminary data.</text>
</comment>
<feature type="compositionally biased region" description="Basic and acidic residues" evidence="1">
    <location>
        <begin position="67"/>
        <end position="87"/>
    </location>
</feature>
<evidence type="ECO:0000313" key="3">
    <source>
        <dbReference type="Proteomes" id="UP000823775"/>
    </source>
</evidence>
<dbReference type="EMBL" id="JACEIK010000169">
    <property type="protein sequence ID" value="MCD7451458.1"/>
    <property type="molecule type" value="Genomic_DNA"/>
</dbReference>
<organism evidence="2 3">
    <name type="scientific">Datura stramonium</name>
    <name type="common">Jimsonweed</name>
    <name type="synonym">Common thornapple</name>
    <dbReference type="NCBI Taxonomy" id="4076"/>
    <lineage>
        <taxon>Eukaryota</taxon>
        <taxon>Viridiplantae</taxon>
        <taxon>Streptophyta</taxon>
        <taxon>Embryophyta</taxon>
        <taxon>Tracheophyta</taxon>
        <taxon>Spermatophyta</taxon>
        <taxon>Magnoliopsida</taxon>
        <taxon>eudicotyledons</taxon>
        <taxon>Gunneridae</taxon>
        <taxon>Pentapetalae</taxon>
        <taxon>asterids</taxon>
        <taxon>lamiids</taxon>
        <taxon>Solanales</taxon>
        <taxon>Solanaceae</taxon>
        <taxon>Solanoideae</taxon>
        <taxon>Datureae</taxon>
        <taxon>Datura</taxon>
    </lineage>
</organism>
<name>A0ABS8RXC3_DATST</name>
<feature type="region of interest" description="Disordered" evidence="1">
    <location>
        <begin position="64"/>
        <end position="87"/>
    </location>
</feature>
<evidence type="ECO:0000256" key="1">
    <source>
        <dbReference type="SAM" id="MobiDB-lite"/>
    </source>
</evidence>
<proteinExistence type="predicted"/>
<feature type="non-terminal residue" evidence="2">
    <location>
        <position position="87"/>
    </location>
</feature>
<sequence>MKGTHPSDTMPNPNKDAHYMTIIRRNGKVITNGGDKPKVVVGPKPIEEDLSNEVPNAPVCVEDENVLEEKKAETPPKDVNVDEKGEE</sequence>
<keyword evidence="3" id="KW-1185">Reference proteome</keyword>
<dbReference type="Proteomes" id="UP000823775">
    <property type="component" value="Unassembled WGS sequence"/>
</dbReference>
<accession>A0ABS8RXC3</accession>
<reference evidence="2 3" key="1">
    <citation type="journal article" date="2021" name="BMC Genomics">
        <title>Datura genome reveals duplications of psychoactive alkaloid biosynthetic genes and high mutation rate following tissue culture.</title>
        <authorList>
            <person name="Rajewski A."/>
            <person name="Carter-House D."/>
            <person name="Stajich J."/>
            <person name="Litt A."/>
        </authorList>
    </citation>
    <scope>NUCLEOTIDE SEQUENCE [LARGE SCALE GENOMIC DNA]</scope>
    <source>
        <strain evidence="2">AR-01</strain>
    </source>
</reference>
<gene>
    <name evidence="2" type="ORF">HAX54_011966</name>
</gene>